<dbReference type="EMBL" id="JASPKZ010003839">
    <property type="protein sequence ID" value="KAJ9592348.1"/>
    <property type="molecule type" value="Genomic_DNA"/>
</dbReference>
<dbReference type="AlphaFoldDB" id="A0AAD8EJB5"/>
<evidence type="ECO:0000313" key="2">
    <source>
        <dbReference type="Proteomes" id="UP001233999"/>
    </source>
</evidence>
<keyword evidence="2" id="KW-1185">Reference proteome</keyword>
<sequence>VLRAKNFVLSLICLKKSRSTILKFYRYGIGRCDSQLVGKLLPCGRLTKLTFYSHNPCLSWSERLTTVRGFLSSISGYQPIVG</sequence>
<organism evidence="1 2">
    <name type="scientific">Diploptera punctata</name>
    <name type="common">Pacific beetle cockroach</name>
    <dbReference type="NCBI Taxonomy" id="6984"/>
    <lineage>
        <taxon>Eukaryota</taxon>
        <taxon>Metazoa</taxon>
        <taxon>Ecdysozoa</taxon>
        <taxon>Arthropoda</taxon>
        <taxon>Hexapoda</taxon>
        <taxon>Insecta</taxon>
        <taxon>Pterygota</taxon>
        <taxon>Neoptera</taxon>
        <taxon>Polyneoptera</taxon>
        <taxon>Dictyoptera</taxon>
        <taxon>Blattodea</taxon>
        <taxon>Blaberoidea</taxon>
        <taxon>Blaberidae</taxon>
        <taxon>Diplopterinae</taxon>
        <taxon>Diploptera</taxon>
    </lineage>
</organism>
<protein>
    <submittedName>
        <fullName evidence="1">Uncharacterized protein</fullName>
    </submittedName>
</protein>
<comment type="caution">
    <text evidence="1">The sequence shown here is derived from an EMBL/GenBank/DDBJ whole genome shotgun (WGS) entry which is preliminary data.</text>
</comment>
<name>A0AAD8EJB5_DIPPU</name>
<proteinExistence type="predicted"/>
<feature type="non-terminal residue" evidence="1">
    <location>
        <position position="1"/>
    </location>
</feature>
<reference evidence="1" key="1">
    <citation type="journal article" date="2023" name="IScience">
        <title>Live-bearing cockroach genome reveals convergent evolutionary mechanisms linked to viviparity in insects and beyond.</title>
        <authorList>
            <person name="Fouks B."/>
            <person name="Harrison M.C."/>
            <person name="Mikhailova A.A."/>
            <person name="Marchal E."/>
            <person name="English S."/>
            <person name="Carruthers M."/>
            <person name="Jennings E.C."/>
            <person name="Chiamaka E.L."/>
            <person name="Frigard R.A."/>
            <person name="Pippel M."/>
            <person name="Attardo G.M."/>
            <person name="Benoit J.B."/>
            <person name="Bornberg-Bauer E."/>
            <person name="Tobe S.S."/>
        </authorList>
    </citation>
    <scope>NUCLEOTIDE SEQUENCE</scope>
    <source>
        <strain evidence="1">Stay&amp;Tobe</strain>
    </source>
</reference>
<dbReference type="Proteomes" id="UP001233999">
    <property type="component" value="Unassembled WGS sequence"/>
</dbReference>
<accession>A0AAD8EJB5</accession>
<feature type="non-terminal residue" evidence="1">
    <location>
        <position position="82"/>
    </location>
</feature>
<evidence type="ECO:0000313" key="1">
    <source>
        <dbReference type="EMBL" id="KAJ9592348.1"/>
    </source>
</evidence>
<gene>
    <name evidence="1" type="ORF">L9F63_001117</name>
</gene>
<reference evidence="1" key="2">
    <citation type="submission" date="2023-05" db="EMBL/GenBank/DDBJ databases">
        <authorList>
            <person name="Fouks B."/>
        </authorList>
    </citation>
    <scope>NUCLEOTIDE SEQUENCE</scope>
    <source>
        <strain evidence="1">Stay&amp;Tobe</strain>
        <tissue evidence="1">Testes</tissue>
    </source>
</reference>